<comment type="similarity">
    <text evidence="1">Belongs to the methyltransferase superfamily. Type-7 methyltransferase family. SABATH subfamily.</text>
</comment>
<dbReference type="Pfam" id="PF03492">
    <property type="entry name" value="Methyltransf_7"/>
    <property type="match status" value="1"/>
</dbReference>
<gene>
    <name evidence="4" type="ORF">EJB05_34534</name>
</gene>
<dbReference type="InterPro" id="IPR005299">
    <property type="entry name" value="MeTrfase_7"/>
</dbReference>
<evidence type="ECO:0000256" key="2">
    <source>
        <dbReference type="ARBA" id="ARBA00022723"/>
    </source>
</evidence>
<dbReference type="Gene3D" id="1.10.1200.270">
    <property type="entry name" value="Methyltransferase, alpha-helical capping domain"/>
    <property type="match status" value="1"/>
</dbReference>
<comment type="caution">
    <text evidence="4">The sequence shown here is derived from an EMBL/GenBank/DDBJ whole genome shotgun (WGS) entry which is preliminary data.</text>
</comment>
<dbReference type="GO" id="GO:0046872">
    <property type="term" value="F:metal ion binding"/>
    <property type="evidence" value="ECO:0007669"/>
    <property type="project" value="UniProtKB-KW"/>
</dbReference>
<keyword evidence="5" id="KW-1185">Reference proteome</keyword>
<name>A0A5J9U435_9POAL</name>
<keyword evidence="2" id="KW-0479">Metal-binding</keyword>
<dbReference type="AlphaFoldDB" id="A0A5J9U435"/>
<dbReference type="OrthoDB" id="1523883at2759"/>
<dbReference type="Gramene" id="TVU18433">
    <property type="protein sequence ID" value="TVU18433"/>
    <property type="gene ID" value="EJB05_34534"/>
</dbReference>
<evidence type="ECO:0000313" key="4">
    <source>
        <dbReference type="EMBL" id="TVU18433.1"/>
    </source>
</evidence>
<dbReference type="PANTHER" id="PTHR31009">
    <property type="entry name" value="S-ADENOSYL-L-METHIONINE:CARBOXYL METHYLTRANSFERASE FAMILY PROTEIN"/>
    <property type="match status" value="1"/>
</dbReference>
<dbReference type="Gene3D" id="3.40.50.150">
    <property type="entry name" value="Vaccinia Virus protein VP39"/>
    <property type="match status" value="1"/>
</dbReference>
<dbReference type="GO" id="GO:0008168">
    <property type="term" value="F:methyltransferase activity"/>
    <property type="evidence" value="ECO:0007669"/>
    <property type="project" value="InterPro"/>
</dbReference>
<dbReference type="Proteomes" id="UP000324897">
    <property type="component" value="Chromosome 7"/>
</dbReference>
<keyword evidence="3" id="KW-0460">Magnesium</keyword>
<evidence type="ECO:0008006" key="6">
    <source>
        <dbReference type="Google" id="ProtNLM"/>
    </source>
</evidence>
<dbReference type="EMBL" id="RWGY01000029">
    <property type="protein sequence ID" value="TVU18433.1"/>
    <property type="molecule type" value="Genomic_DNA"/>
</dbReference>
<evidence type="ECO:0000256" key="3">
    <source>
        <dbReference type="ARBA" id="ARBA00022842"/>
    </source>
</evidence>
<reference evidence="4 5" key="1">
    <citation type="journal article" date="2019" name="Sci. Rep.">
        <title>A high-quality genome of Eragrostis curvula grass provides insights into Poaceae evolution and supports new strategies to enhance forage quality.</title>
        <authorList>
            <person name="Carballo J."/>
            <person name="Santos B.A.C.M."/>
            <person name="Zappacosta D."/>
            <person name="Garbus I."/>
            <person name="Selva J.P."/>
            <person name="Gallo C.A."/>
            <person name="Diaz A."/>
            <person name="Albertini E."/>
            <person name="Caccamo M."/>
            <person name="Echenique V."/>
        </authorList>
    </citation>
    <scope>NUCLEOTIDE SEQUENCE [LARGE SCALE GENOMIC DNA]</scope>
    <source>
        <strain evidence="5">cv. Victoria</strain>
        <tissue evidence="4">Leaf</tissue>
    </source>
</reference>
<accession>A0A5J9U435</accession>
<dbReference type="SUPFAM" id="SSF53335">
    <property type="entry name" value="S-adenosyl-L-methionine-dependent methyltransferases"/>
    <property type="match status" value="1"/>
</dbReference>
<evidence type="ECO:0000256" key="1">
    <source>
        <dbReference type="ARBA" id="ARBA00008908"/>
    </source>
</evidence>
<dbReference type="InterPro" id="IPR029063">
    <property type="entry name" value="SAM-dependent_MTases_sf"/>
</dbReference>
<proteinExistence type="inferred from homology"/>
<protein>
    <recommendedName>
        <fullName evidence="6">Jasmonate O-methyltransferase</fullName>
    </recommendedName>
</protein>
<organism evidence="4 5">
    <name type="scientific">Eragrostis curvula</name>
    <name type="common">weeping love grass</name>
    <dbReference type="NCBI Taxonomy" id="38414"/>
    <lineage>
        <taxon>Eukaryota</taxon>
        <taxon>Viridiplantae</taxon>
        <taxon>Streptophyta</taxon>
        <taxon>Embryophyta</taxon>
        <taxon>Tracheophyta</taxon>
        <taxon>Spermatophyta</taxon>
        <taxon>Magnoliopsida</taxon>
        <taxon>Liliopsida</taxon>
        <taxon>Poales</taxon>
        <taxon>Poaceae</taxon>
        <taxon>PACMAD clade</taxon>
        <taxon>Chloridoideae</taxon>
        <taxon>Eragrostideae</taxon>
        <taxon>Eragrostidinae</taxon>
        <taxon>Eragrostis</taxon>
    </lineage>
</organism>
<sequence>MTTMDEKLQPSAAAAVVRMNSGRAGETSYANNSSFQRAIASVTKEARQEMAAALYRERGRPASMAIADLGCATGPNALLMVTDAVEAVLEECGNDHSCPNPPELHVFLNDLPANDFNAVFRLLPTSALAASGRCFVSAWPGSFYGRVFPEASLDYVVSSSSLHFLSKAPDVLNRGRVYISEQSLDAYRAQFQSDFSAFLRSRSPEMRPGGLVLLTFVARRTDRPTAHDCYLWDLLADALMDMATAGIVDEEQVHAFNAPYYSPSPEDLLHAIQNEGSFAVRTMQLFETTRRHLCTTKDDDDDDLPEHLAVETASTVRAVVEPMMRTHFGWGAMDALFCRYRLLLEAYYRTKDTQNKDDLTNVFLALEKKQQN</sequence>
<evidence type="ECO:0000313" key="5">
    <source>
        <dbReference type="Proteomes" id="UP000324897"/>
    </source>
</evidence>
<dbReference type="InterPro" id="IPR042086">
    <property type="entry name" value="MeTrfase_capping"/>
</dbReference>